<evidence type="ECO:0000259" key="1">
    <source>
        <dbReference type="PROSITE" id="PS51729"/>
    </source>
</evidence>
<dbReference type="InterPro" id="IPR031165">
    <property type="entry name" value="GNAT_YJDJ"/>
</dbReference>
<proteinExistence type="predicted"/>
<evidence type="ECO:0000313" key="3">
    <source>
        <dbReference type="Proteomes" id="UP000030889"/>
    </source>
</evidence>
<organism evidence="2 3">
    <name type="scientific">Alistipes inops</name>
    <dbReference type="NCBI Taxonomy" id="1501391"/>
    <lineage>
        <taxon>Bacteria</taxon>
        <taxon>Pseudomonadati</taxon>
        <taxon>Bacteroidota</taxon>
        <taxon>Bacteroidia</taxon>
        <taxon>Bacteroidales</taxon>
        <taxon>Rikenellaceae</taxon>
        <taxon>Alistipes</taxon>
    </lineage>
</organism>
<dbReference type="InterPro" id="IPR045057">
    <property type="entry name" value="Gcn5-rel_NAT"/>
</dbReference>
<name>A0ABR4YKG8_9BACT</name>
<sequence>MKDYRFSNNTAKRRYELDLEDGQIAMIEYYLAPGGEVALTHTEVPYDHAGQGVGSQIAFKALTDIREQGSKVIPQCGFVASYIRRHPEWQELVAVRERTY</sequence>
<protein>
    <submittedName>
        <fullName evidence="2">Acetyltransferase</fullName>
    </submittedName>
</protein>
<dbReference type="Pfam" id="PF14542">
    <property type="entry name" value="Acetyltransf_CG"/>
    <property type="match status" value="1"/>
</dbReference>
<dbReference type="InterPro" id="IPR016181">
    <property type="entry name" value="Acyl_CoA_acyltransferase"/>
</dbReference>
<accession>A0ABR4YKG8</accession>
<feature type="domain" description="N-acetyltransferase" evidence="1">
    <location>
        <begin position="7"/>
        <end position="94"/>
    </location>
</feature>
<keyword evidence="3" id="KW-1185">Reference proteome</keyword>
<reference evidence="2 3" key="1">
    <citation type="submission" date="2014-09" db="EMBL/GenBank/DDBJ databases">
        <title>Alistipes sp. 627, sp. nov., a novel member of the family Rikenellaceae isolated from human faeces.</title>
        <authorList>
            <person name="Shkoporov A.N."/>
            <person name="Chaplin A.V."/>
            <person name="Motuzova O.V."/>
            <person name="Kafarskaia L.I."/>
            <person name="Khokhlova E.V."/>
            <person name="Efimov B.A."/>
        </authorList>
    </citation>
    <scope>NUCLEOTIDE SEQUENCE [LARGE SCALE GENOMIC DNA]</scope>
    <source>
        <strain evidence="2 3">627</strain>
    </source>
</reference>
<dbReference type="EMBL" id="JRGF01000002">
    <property type="protein sequence ID" value="KHE42749.1"/>
    <property type="molecule type" value="Genomic_DNA"/>
</dbReference>
<gene>
    <name evidence="2" type="ORF">LG35_01680</name>
</gene>
<comment type="caution">
    <text evidence="2">The sequence shown here is derived from an EMBL/GenBank/DDBJ whole genome shotgun (WGS) entry which is preliminary data.</text>
</comment>
<dbReference type="RefSeq" id="WP_022063430.1">
    <property type="nucleotide sequence ID" value="NZ_JRGF01000002.1"/>
</dbReference>
<dbReference type="Proteomes" id="UP000030889">
    <property type="component" value="Unassembled WGS sequence"/>
</dbReference>
<dbReference type="PANTHER" id="PTHR31435">
    <property type="entry name" value="PROTEIN NATD1"/>
    <property type="match status" value="1"/>
</dbReference>
<dbReference type="Gene3D" id="3.40.630.30">
    <property type="match status" value="1"/>
</dbReference>
<dbReference type="SUPFAM" id="SSF55729">
    <property type="entry name" value="Acyl-CoA N-acyltransferases (Nat)"/>
    <property type="match status" value="1"/>
</dbReference>
<dbReference type="PANTHER" id="PTHR31435:SF10">
    <property type="entry name" value="BSR4717 PROTEIN"/>
    <property type="match status" value="1"/>
</dbReference>
<dbReference type="PROSITE" id="PS51729">
    <property type="entry name" value="GNAT_YJDJ"/>
    <property type="match status" value="1"/>
</dbReference>
<evidence type="ECO:0000313" key="2">
    <source>
        <dbReference type="EMBL" id="KHE42749.1"/>
    </source>
</evidence>